<dbReference type="EMBL" id="UOEQ01000573">
    <property type="protein sequence ID" value="VAW24996.1"/>
    <property type="molecule type" value="Genomic_DNA"/>
</dbReference>
<dbReference type="InterPro" id="IPR037185">
    <property type="entry name" value="EmrE-like"/>
</dbReference>
<evidence type="ECO:0000259" key="2">
    <source>
        <dbReference type="Pfam" id="PF00892"/>
    </source>
</evidence>
<dbReference type="InterPro" id="IPR000620">
    <property type="entry name" value="EamA_dom"/>
</dbReference>
<accession>A0A3B0UYY1</accession>
<gene>
    <name evidence="3" type="ORF">MNBD_ALPHA11-1620</name>
</gene>
<evidence type="ECO:0000256" key="1">
    <source>
        <dbReference type="SAM" id="Phobius"/>
    </source>
</evidence>
<dbReference type="Pfam" id="PF00892">
    <property type="entry name" value="EamA"/>
    <property type="match status" value="1"/>
</dbReference>
<dbReference type="GO" id="GO:0016020">
    <property type="term" value="C:membrane"/>
    <property type="evidence" value="ECO:0007669"/>
    <property type="project" value="InterPro"/>
</dbReference>
<feature type="transmembrane region" description="Helical" evidence="1">
    <location>
        <begin position="185"/>
        <end position="206"/>
    </location>
</feature>
<name>A0A3B0UYY1_9ZZZZ</name>
<feature type="transmembrane region" description="Helical" evidence="1">
    <location>
        <begin position="16"/>
        <end position="35"/>
    </location>
</feature>
<feature type="domain" description="EamA" evidence="2">
    <location>
        <begin position="156"/>
        <end position="288"/>
    </location>
</feature>
<dbReference type="Gene3D" id="1.10.3730.20">
    <property type="match status" value="2"/>
</dbReference>
<proteinExistence type="predicted"/>
<feature type="transmembrane region" description="Helical" evidence="1">
    <location>
        <begin position="100"/>
        <end position="121"/>
    </location>
</feature>
<keyword evidence="1" id="KW-0472">Membrane</keyword>
<dbReference type="SUPFAM" id="SSF103481">
    <property type="entry name" value="Multidrug resistance efflux transporter EmrE"/>
    <property type="match status" value="2"/>
</dbReference>
<keyword evidence="1" id="KW-1133">Transmembrane helix</keyword>
<sequence>MELSTTMEISSQIDPSIIVMILFAAAMHAGWNTLVKVSGDRLSIMALIALAGAFVSLLALPFVEAPDPAVWPILLLSILVHTGYNLVLPKAYEHGDLGQVYPIARGSAPILVAIGAIIFVGEYVSPLVLVGIVALSVGVMSLAMDKTSSGAVNKKATLLALATGVCIATYTVIDGIGARAAGSVLGFAVWLTIGDGILTFLIALAIKKKALWKAAKSRPGSIALGGTMQVFAYWIIIWALASAPMGMVSALRETSVLLAALISVFLLKEGFGVWRFVSAGLVTVGLMLSQSQK</sequence>
<feature type="transmembrane region" description="Helical" evidence="1">
    <location>
        <begin position="227"/>
        <end position="251"/>
    </location>
</feature>
<organism evidence="3">
    <name type="scientific">hydrothermal vent metagenome</name>
    <dbReference type="NCBI Taxonomy" id="652676"/>
    <lineage>
        <taxon>unclassified sequences</taxon>
        <taxon>metagenomes</taxon>
        <taxon>ecological metagenomes</taxon>
    </lineage>
</organism>
<reference evidence="3" key="1">
    <citation type="submission" date="2018-06" db="EMBL/GenBank/DDBJ databases">
        <authorList>
            <person name="Zhirakovskaya E."/>
        </authorList>
    </citation>
    <scope>NUCLEOTIDE SEQUENCE</scope>
</reference>
<feature type="transmembrane region" description="Helical" evidence="1">
    <location>
        <begin position="127"/>
        <end position="144"/>
    </location>
</feature>
<feature type="transmembrane region" description="Helical" evidence="1">
    <location>
        <begin position="42"/>
        <end position="63"/>
    </location>
</feature>
<evidence type="ECO:0000313" key="3">
    <source>
        <dbReference type="EMBL" id="VAW24996.1"/>
    </source>
</evidence>
<feature type="transmembrane region" description="Helical" evidence="1">
    <location>
        <begin position="156"/>
        <end position="173"/>
    </location>
</feature>
<dbReference type="AlphaFoldDB" id="A0A3B0UYY1"/>
<protein>
    <recommendedName>
        <fullName evidence="2">EamA domain-containing protein</fullName>
    </recommendedName>
</protein>
<keyword evidence="1" id="KW-0812">Transmembrane</keyword>
<feature type="transmembrane region" description="Helical" evidence="1">
    <location>
        <begin position="69"/>
        <end position="88"/>
    </location>
</feature>